<protein>
    <submittedName>
        <fullName evidence="4">DNA-binding protein HU</fullName>
    </submittedName>
</protein>
<dbReference type="PANTHER" id="PTHR33175:SF2">
    <property type="entry name" value="INTEGRATION HOST FACTOR SUBUNIT ALPHA"/>
    <property type="match status" value="1"/>
</dbReference>
<evidence type="ECO:0000313" key="4">
    <source>
        <dbReference type="EMBL" id="BCX48352.1"/>
    </source>
</evidence>
<evidence type="ECO:0000256" key="1">
    <source>
        <dbReference type="ARBA" id="ARBA00010529"/>
    </source>
</evidence>
<dbReference type="Pfam" id="PF00216">
    <property type="entry name" value="Bac_DNA_binding"/>
    <property type="match status" value="1"/>
</dbReference>
<evidence type="ECO:0000256" key="2">
    <source>
        <dbReference type="ARBA" id="ARBA00023125"/>
    </source>
</evidence>
<dbReference type="PRINTS" id="PR01727">
    <property type="entry name" value="DNABINDINGHU"/>
</dbReference>
<dbReference type="PANTHER" id="PTHR33175">
    <property type="entry name" value="DNA-BINDING PROTEIN HU"/>
    <property type="match status" value="1"/>
</dbReference>
<dbReference type="InterPro" id="IPR000119">
    <property type="entry name" value="Hist_DNA-bd"/>
</dbReference>
<dbReference type="GO" id="GO:0003677">
    <property type="term" value="F:DNA binding"/>
    <property type="evidence" value="ECO:0007669"/>
    <property type="project" value="UniProtKB-KW"/>
</dbReference>
<evidence type="ECO:0000256" key="3">
    <source>
        <dbReference type="RuleBase" id="RU003939"/>
    </source>
</evidence>
<accession>A0ABM7RF56</accession>
<comment type="similarity">
    <text evidence="1 3">Belongs to the bacterial histone-like protein family.</text>
</comment>
<proteinExistence type="inferred from homology"/>
<reference evidence="4 5" key="1">
    <citation type="submission" date="2021-06" db="EMBL/GenBank/DDBJ databases">
        <title>Complete genome of Haloferula helveola possessing various polysaccharide degrading enzymes.</title>
        <authorList>
            <person name="Takami H."/>
            <person name="Huang C."/>
            <person name="Hamasaki K."/>
        </authorList>
    </citation>
    <scope>NUCLEOTIDE SEQUENCE [LARGE SCALE GENOMIC DNA]</scope>
    <source>
        <strain evidence="4 5">CN-1</strain>
    </source>
</reference>
<organism evidence="4 5">
    <name type="scientific">Haloferula helveola</name>
    <dbReference type="NCBI Taxonomy" id="490095"/>
    <lineage>
        <taxon>Bacteria</taxon>
        <taxon>Pseudomonadati</taxon>
        <taxon>Verrucomicrobiota</taxon>
        <taxon>Verrucomicrobiia</taxon>
        <taxon>Verrucomicrobiales</taxon>
        <taxon>Verrucomicrobiaceae</taxon>
        <taxon>Haloferula</taxon>
    </lineage>
</organism>
<dbReference type="SMART" id="SM00411">
    <property type="entry name" value="BHL"/>
    <property type="match status" value="1"/>
</dbReference>
<sequence>MATVTKRELVVKISNETGLTQQQVFDVIQKTLDSITDALANGDTVVMRNFGAFQVKETKAKIGRNPKNPGKDVPIPARAVVKFKPGKEMKEQVAGTLPMIRERETD</sequence>
<evidence type="ECO:0000313" key="5">
    <source>
        <dbReference type="Proteomes" id="UP001374893"/>
    </source>
</evidence>
<dbReference type="InterPro" id="IPR010992">
    <property type="entry name" value="IHF-like_DNA-bd_dom_sf"/>
</dbReference>
<dbReference type="Gene3D" id="4.10.520.10">
    <property type="entry name" value="IHF-like DNA-binding proteins"/>
    <property type="match status" value="1"/>
</dbReference>
<name>A0ABM7RF56_9BACT</name>
<keyword evidence="5" id="KW-1185">Reference proteome</keyword>
<keyword evidence="2 4" id="KW-0238">DNA-binding</keyword>
<dbReference type="CDD" id="cd13836">
    <property type="entry name" value="IHF_B"/>
    <property type="match status" value="1"/>
</dbReference>
<gene>
    <name evidence="4" type="primary">hup</name>
    <name evidence="4" type="ORF">HAHE_22600</name>
</gene>
<dbReference type="RefSeq" id="WP_338684504.1">
    <property type="nucleotide sequence ID" value="NZ_AP024702.1"/>
</dbReference>
<dbReference type="EMBL" id="AP024702">
    <property type="protein sequence ID" value="BCX48352.1"/>
    <property type="molecule type" value="Genomic_DNA"/>
</dbReference>
<dbReference type="SUPFAM" id="SSF47729">
    <property type="entry name" value="IHF-like DNA-binding proteins"/>
    <property type="match status" value="1"/>
</dbReference>
<dbReference type="Proteomes" id="UP001374893">
    <property type="component" value="Chromosome"/>
</dbReference>